<dbReference type="Proteomes" id="UP000297762">
    <property type="component" value="Unassembled WGS sequence"/>
</dbReference>
<proteinExistence type="predicted"/>
<keyword evidence="3" id="KW-1185">Reference proteome</keyword>
<organism evidence="2 3">
    <name type="scientific">Leptospira sarikeiensis</name>
    <dbReference type="NCBI Taxonomy" id="2484943"/>
    <lineage>
        <taxon>Bacteria</taxon>
        <taxon>Pseudomonadati</taxon>
        <taxon>Spirochaetota</taxon>
        <taxon>Spirochaetia</taxon>
        <taxon>Leptospirales</taxon>
        <taxon>Leptospiraceae</taxon>
        <taxon>Leptospira</taxon>
    </lineage>
</organism>
<comment type="caution">
    <text evidence="2">The sequence shown here is derived from an EMBL/GenBank/DDBJ whole genome shotgun (WGS) entry which is preliminary data.</text>
</comment>
<dbReference type="AlphaFoldDB" id="A0A4R9K717"/>
<evidence type="ECO:0000313" key="3">
    <source>
        <dbReference type="Proteomes" id="UP000297762"/>
    </source>
</evidence>
<gene>
    <name evidence="2" type="ORF">EHQ64_10515</name>
</gene>
<keyword evidence="1" id="KW-0472">Membrane</keyword>
<keyword evidence="1" id="KW-1133">Transmembrane helix</keyword>
<feature type="transmembrane region" description="Helical" evidence="1">
    <location>
        <begin position="12"/>
        <end position="32"/>
    </location>
</feature>
<feature type="transmembrane region" description="Helical" evidence="1">
    <location>
        <begin position="44"/>
        <end position="62"/>
    </location>
</feature>
<dbReference type="OrthoDB" id="10001803at2"/>
<protein>
    <submittedName>
        <fullName evidence="2">Uncharacterized protein</fullName>
    </submittedName>
</protein>
<name>A0A4R9K717_9LEPT</name>
<sequence length="239" mass="28028">MDKKKKDILINLGLVLLFLAVCIFSEFLIPSSHKKDWDFRTGRIFGRLFSAALLSSLFLLIRDLRKFRIFLYISLGFATASIIGNLFVRSYTYWGKIDVSFPGIYVELEENRNSELGEFDIFSKVLEVNDISLVLHEITFFKKHTKIYLEDLVEMEKRKTLSDPGTELVSQIEKNDIFGPESIELVLKLEPDRYVKSRYYIQSEKIYQVSVYAPLSELEGKISRQFFDSIHIKRKFFIF</sequence>
<dbReference type="RefSeq" id="WP_135649447.1">
    <property type="nucleotide sequence ID" value="NZ_RQGF01000026.1"/>
</dbReference>
<evidence type="ECO:0000313" key="2">
    <source>
        <dbReference type="EMBL" id="TGL61412.1"/>
    </source>
</evidence>
<evidence type="ECO:0000256" key="1">
    <source>
        <dbReference type="SAM" id="Phobius"/>
    </source>
</evidence>
<keyword evidence="1" id="KW-0812">Transmembrane</keyword>
<feature type="transmembrane region" description="Helical" evidence="1">
    <location>
        <begin position="69"/>
        <end position="88"/>
    </location>
</feature>
<accession>A0A4R9K717</accession>
<dbReference type="EMBL" id="RQGF01000026">
    <property type="protein sequence ID" value="TGL61412.1"/>
    <property type="molecule type" value="Genomic_DNA"/>
</dbReference>
<reference evidence="2" key="1">
    <citation type="journal article" date="2019" name="PLoS Negl. Trop. Dis.">
        <title>Revisiting the worldwide diversity of Leptospira species in the environment.</title>
        <authorList>
            <person name="Vincent A.T."/>
            <person name="Schiettekatte O."/>
            <person name="Bourhy P."/>
            <person name="Veyrier F.J."/>
            <person name="Picardeau M."/>
        </authorList>
    </citation>
    <scope>NUCLEOTIDE SEQUENCE [LARGE SCALE GENOMIC DNA]</scope>
    <source>
        <strain evidence="2">201702455</strain>
    </source>
</reference>